<feature type="transmembrane region" description="Helical" evidence="10">
    <location>
        <begin position="52"/>
        <end position="74"/>
    </location>
</feature>
<dbReference type="AlphaFoldDB" id="A0A4R9M073"/>
<dbReference type="Proteomes" id="UP000298058">
    <property type="component" value="Unassembled WGS sequence"/>
</dbReference>
<evidence type="ECO:0000313" key="11">
    <source>
        <dbReference type="EMBL" id="TGN20050.1"/>
    </source>
</evidence>
<keyword evidence="11" id="KW-0012">Acyltransferase</keyword>
<evidence type="ECO:0000256" key="4">
    <source>
        <dbReference type="ARBA" id="ARBA00022692"/>
    </source>
</evidence>
<dbReference type="InterPro" id="IPR003811">
    <property type="entry name" value="G3P_acylTferase_PlsY"/>
</dbReference>
<dbReference type="HAMAP" id="MF_01043">
    <property type="entry name" value="PlsY"/>
    <property type="match status" value="1"/>
</dbReference>
<dbReference type="SMART" id="SM01207">
    <property type="entry name" value="G3P_acyltransf"/>
    <property type="match status" value="1"/>
</dbReference>
<name>A0A4R9M073_9LEPT</name>
<evidence type="ECO:0000256" key="6">
    <source>
        <dbReference type="ARBA" id="ARBA00023098"/>
    </source>
</evidence>
<comment type="caution">
    <text evidence="11">The sequence shown here is derived from an EMBL/GenBank/DDBJ whole genome shotgun (WGS) entry which is preliminary data.</text>
</comment>
<evidence type="ECO:0000313" key="12">
    <source>
        <dbReference type="Proteomes" id="UP000298058"/>
    </source>
</evidence>
<dbReference type="EMBL" id="RQHW01000016">
    <property type="protein sequence ID" value="TGN20050.1"/>
    <property type="molecule type" value="Genomic_DNA"/>
</dbReference>
<evidence type="ECO:0000256" key="1">
    <source>
        <dbReference type="ARBA" id="ARBA00022475"/>
    </source>
</evidence>
<keyword evidence="12" id="KW-1185">Reference proteome</keyword>
<evidence type="ECO:0000256" key="8">
    <source>
        <dbReference type="ARBA" id="ARBA00023209"/>
    </source>
</evidence>
<dbReference type="PANTHER" id="PTHR30309">
    <property type="entry name" value="INNER MEMBRANE PROTEIN YGIH"/>
    <property type="match status" value="1"/>
</dbReference>
<organism evidence="11 12">
    <name type="scientific">Leptospira idonii</name>
    <dbReference type="NCBI Taxonomy" id="1193500"/>
    <lineage>
        <taxon>Bacteria</taxon>
        <taxon>Pseudomonadati</taxon>
        <taxon>Spirochaetota</taxon>
        <taxon>Spirochaetia</taxon>
        <taxon>Leptospirales</taxon>
        <taxon>Leptospiraceae</taxon>
        <taxon>Leptospira</taxon>
    </lineage>
</organism>
<reference evidence="11" key="1">
    <citation type="journal article" date="2019" name="PLoS Negl. Trop. Dis.">
        <title>Revisiting the worldwide diversity of Leptospira species in the environment.</title>
        <authorList>
            <person name="Vincent A.T."/>
            <person name="Schiettekatte O."/>
            <person name="Bourhy P."/>
            <person name="Veyrier F.J."/>
            <person name="Picardeau M."/>
        </authorList>
    </citation>
    <scope>NUCLEOTIDE SEQUENCE [LARGE SCALE GENOMIC DNA]</scope>
    <source>
        <strain evidence="11">201300427</strain>
    </source>
</reference>
<keyword evidence="9 10" id="KW-1208">Phospholipid metabolism</keyword>
<accession>A0A4R9M073</accession>
<evidence type="ECO:0000256" key="9">
    <source>
        <dbReference type="ARBA" id="ARBA00023264"/>
    </source>
</evidence>
<dbReference type="UniPathway" id="UPA00085"/>
<dbReference type="PANTHER" id="PTHR30309:SF0">
    <property type="entry name" value="GLYCEROL-3-PHOSPHATE ACYLTRANSFERASE-RELATED"/>
    <property type="match status" value="1"/>
</dbReference>
<keyword evidence="7 10" id="KW-0472">Membrane</keyword>
<comment type="subcellular location">
    <subcellularLocation>
        <location evidence="10">Cell membrane</location>
        <topology evidence="10">Multi-pass membrane protein</topology>
    </subcellularLocation>
</comment>
<dbReference type="GO" id="GO:0005886">
    <property type="term" value="C:plasma membrane"/>
    <property type="evidence" value="ECO:0007669"/>
    <property type="project" value="UniProtKB-SubCell"/>
</dbReference>
<keyword evidence="3 10" id="KW-0808">Transferase</keyword>
<evidence type="ECO:0000256" key="5">
    <source>
        <dbReference type="ARBA" id="ARBA00022989"/>
    </source>
</evidence>
<comment type="similarity">
    <text evidence="10">Belongs to the PlsY family.</text>
</comment>
<dbReference type="Pfam" id="PF02660">
    <property type="entry name" value="G3P_acyltransf"/>
    <property type="match status" value="1"/>
</dbReference>
<feature type="transmembrane region" description="Helical" evidence="10">
    <location>
        <begin position="81"/>
        <end position="100"/>
    </location>
</feature>
<dbReference type="RefSeq" id="WP_135759446.1">
    <property type="nucleotide sequence ID" value="NZ_RQHW01000016.1"/>
</dbReference>
<keyword evidence="8 10" id="KW-0594">Phospholipid biosynthesis</keyword>
<dbReference type="GO" id="GO:0043772">
    <property type="term" value="F:acyl-phosphate glycerol-3-phosphate acyltransferase activity"/>
    <property type="evidence" value="ECO:0007669"/>
    <property type="project" value="UniProtKB-UniRule"/>
</dbReference>
<sequence>MILAASILASYLFGGIPVGYILAKKIKGIDLREHGSKNIGATNVGRVIGWKYGIIALFLDALKGAIPVALAGYVASTQDSFSLITIQILLGSIAILGHTFTPFLHFKGGKGVATALGVYLSLVPMVTLCAVVIFFLVYKLSGFVSLGSILGTLSMPVWYWSMSKYLPEAEYSPLVFLVLICTFFLITFSHRENIKRMLIGKELKAVKDAN</sequence>
<proteinExistence type="inferred from homology"/>
<keyword evidence="1 10" id="KW-1003">Cell membrane</keyword>
<dbReference type="NCBIfam" id="TIGR00023">
    <property type="entry name" value="glycerol-3-phosphate 1-O-acyltransferase PlsY"/>
    <property type="match status" value="1"/>
</dbReference>
<evidence type="ECO:0000256" key="7">
    <source>
        <dbReference type="ARBA" id="ARBA00023136"/>
    </source>
</evidence>
<keyword evidence="2 10" id="KW-0444">Lipid biosynthesis</keyword>
<gene>
    <name evidence="10" type="primary">plsY</name>
    <name evidence="11" type="ORF">EHS15_04960</name>
</gene>
<evidence type="ECO:0000256" key="3">
    <source>
        <dbReference type="ARBA" id="ARBA00022679"/>
    </source>
</evidence>
<dbReference type="GO" id="GO:0008654">
    <property type="term" value="P:phospholipid biosynthetic process"/>
    <property type="evidence" value="ECO:0007669"/>
    <property type="project" value="UniProtKB-UniRule"/>
</dbReference>
<evidence type="ECO:0000256" key="2">
    <source>
        <dbReference type="ARBA" id="ARBA00022516"/>
    </source>
</evidence>
<feature type="transmembrane region" description="Helical" evidence="10">
    <location>
        <begin position="112"/>
        <end position="136"/>
    </location>
</feature>
<dbReference type="OrthoDB" id="9777124at2"/>
<evidence type="ECO:0000256" key="10">
    <source>
        <dbReference type="HAMAP-Rule" id="MF_01043"/>
    </source>
</evidence>
<comment type="subunit">
    <text evidence="10">Probably interacts with PlsX.</text>
</comment>
<dbReference type="EC" id="2.3.1.275" evidence="10"/>
<keyword evidence="6 10" id="KW-0443">Lipid metabolism</keyword>
<keyword evidence="5 10" id="KW-1133">Transmembrane helix</keyword>
<protein>
    <recommendedName>
        <fullName evidence="10">Glycerol-3-phosphate acyltransferase</fullName>
    </recommendedName>
    <alternativeName>
        <fullName evidence="10">Acyl-PO4 G3P acyltransferase</fullName>
    </alternativeName>
    <alternativeName>
        <fullName evidence="10">Acyl-phosphate--glycerol-3-phosphate acyltransferase</fullName>
    </alternativeName>
    <alternativeName>
        <fullName evidence="10">G3P acyltransferase</fullName>
        <shortName evidence="10">GPAT</shortName>
        <ecNumber evidence="10">2.3.1.275</ecNumber>
    </alternativeName>
    <alternativeName>
        <fullName evidence="10">Lysophosphatidic acid synthase</fullName>
        <shortName evidence="10">LPA synthase</shortName>
    </alternativeName>
</protein>
<feature type="transmembrane region" description="Helical" evidence="10">
    <location>
        <begin position="171"/>
        <end position="188"/>
    </location>
</feature>
<feature type="transmembrane region" description="Helical" evidence="10">
    <location>
        <begin position="143"/>
        <end position="159"/>
    </location>
</feature>
<keyword evidence="4 10" id="KW-0812">Transmembrane</keyword>
<comment type="function">
    <text evidence="10">Catalyzes the transfer of an acyl group from acyl-phosphate (acyl-PO(4)) to glycerol-3-phosphate (G3P) to form lysophosphatidic acid (LPA). This enzyme utilizes acyl-phosphate as fatty acyl donor, but not acyl-CoA or acyl-ACP.</text>
</comment>
<comment type="pathway">
    <text evidence="10">Lipid metabolism; phospholipid metabolism.</text>
</comment>
<comment type="catalytic activity">
    <reaction evidence="10">
        <text>an acyl phosphate + sn-glycerol 3-phosphate = a 1-acyl-sn-glycero-3-phosphate + phosphate</text>
        <dbReference type="Rhea" id="RHEA:34075"/>
        <dbReference type="ChEBI" id="CHEBI:43474"/>
        <dbReference type="ChEBI" id="CHEBI:57597"/>
        <dbReference type="ChEBI" id="CHEBI:57970"/>
        <dbReference type="ChEBI" id="CHEBI:59918"/>
        <dbReference type="EC" id="2.3.1.275"/>
    </reaction>
</comment>